<dbReference type="HOGENOM" id="CLU_167620_0_0_5"/>
<reference evidence="2 3" key="1">
    <citation type="journal article" date="2009" name="Proc. Natl. Acad. Sci. U.S.A.">
        <title>The genomic basis of trophic strategy in marine bacteria.</title>
        <authorList>
            <person name="Lauro F.M."/>
            <person name="McDougald D."/>
            <person name="Thomas T."/>
            <person name="Williams T.J."/>
            <person name="Egan S."/>
            <person name="Rice S."/>
            <person name="DeMaere M.Z."/>
            <person name="Ting L."/>
            <person name="Ertan H."/>
            <person name="Johnson J."/>
            <person name="Ferriera S."/>
            <person name="Lapidus A."/>
            <person name="Anderson I."/>
            <person name="Kyrpides N."/>
            <person name="Munk A.C."/>
            <person name="Detter C."/>
            <person name="Han C.S."/>
            <person name="Brown M.V."/>
            <person name="Robb F.T."/>
            <person name="Kjelleberg S."/>
            <person name="Cavicchioli R."/>
        </authorList>
    </citation>
    <scope>NUCLEOTIDE SEQUENCE [LARGE SCALE GENOMIC DNA]</scope>
    <source>
        <strain evidence="3">DSM 13593 / LMG 18877 / RB2256</strain>
    </source>
</reference>
<name>Q1GQ94_SPHAL</name>
<dbReference type="KEGG" id="sal:Sala_2471"/>
<dbReference type="Proteomes" id="UP000006578">
    <property type="component" value="Chromosome"/>
</dbReference>
<protein>
    <submittedName>
        <fullName evidence="2">Uncharacterized protein</fullName>
    </submittedName>
</protein>
<feature type="signal peptide" evidence="1">
    <location>
        <begin position="1"/>
        <end position="23"/>
    </location>
</feature>
<evidence type="ECO:0000256" key="1">
    <source>
        <dbReference type="SAM" id="SignalP"/>
    </source>
</evidence>
<sequence length="120" mass="12858">MIRKSIMIAAAGISMFAAAPAFAQGIGHSFFMRGSIVETSAGNTVVCIGKADGAEVGQTLEVYRNVRHPGPVASKGNVAPFHRKRVGQVTIDHIYDDHFAHVTIAEGKLAKNDIVELRKD</sequence>
<organism evidence="2 3">
    <name type="scientific">Sphingopyxis alaskensis (strain DSM 13593 / LMG 18877 / RB2256)</name>
    <name type="common">Sphingomonas alaskensis</name>
    <dbReference type="NCBI Taxonomy" id="317655"/>
    <lineage>
        <taxon>Bacteria</taxon>
        <taxon>Pseudomonadati</taxon>
        <taxon>Pseudomonadota</taxon>
        <taxon>Alphaproteobacteria</taxon>
        <taxon>Sphingomonadales</taxon>
        <taxon>Sphingomonadaceae</taxon>
        <taxon>Sphingopyxis</taxon>
    </lineage>
</organism>
<evidence type="ECO:0000313" key="3">
    <source>
        <dbReference type="Proteomes" id="UP000006578"/>
    </source>
</evidence>
<keyword evidence="3" id="KW-1185">Reference proteome</keyword>
<evidence type="ECO:0000313" key="2">
    <source>
        <dbReference type="EMBL" id="ABF54178.1"/>
    </source>
</evidence>
<dbReference type="EMBL" id="CP000356">
    <property type="protein sequence ID" value="ABF54178.1"/>
    <property type="molecule type" value="Genomic_DNA"/>
</dbReference>
<feature type="chain" id="PRO_5004189481" evidence="1">
    <location>
        <begin position="24"/>
        <end position="120"/>
    </location>
</feature>
<dbReference type="RefSeq" id="WP_011542743.1">
    <property type="nucleotide sequence ID" value="NC_008048.1"/>
</dbReference>
<dbReference type="eggNOG" id="ENOG5033CRC">
    <property type="taxonomic scope" value="Bacteria"/>
</dbReference>
<proteinExistence type="predicted"/>
<gene>
    <name evidence="2" type="ordered locus">Sala_2471</name>
</gene>
<dbReference type="STRING" id="317655.Sala_2471"/>
<keyword evidence="1" id="KW-0732">Signal</keyword>
<dbReference type="AlphaFoldDB" id="Q1GQ94"/>
<accession>Q1GQ94</accession>